<feature type="compositionally biased region" description="Low complexity" evidence="1">
    <location>
        <begin position="10"/>
        <end position="26"/>
    </location>
</feature>
<keyword evidence="2" id="KW-1133">Transmembrane helix</keyword>
<feature type="region of interest" description="Disordered" evidence="1">
    <location>
        <begin position="1"/>
        <end position="105"/>
    </location>
</feature>
<feature type="compositionally biased region" description="Low complexity" evidence="1">
    <location>
        <begin position="94"/>
        <end position="105"/>
    </location>
</feature>
<dbReference type="KEGG" id="cdet:87943668"/>
<reference evidence="4" key="1">
    <citation type="journal article" date="2023" name="bioRxiv">
        <title>Complete genome of the Medicago anthracnose fungus, Colletotrichum destructivum, reveals a mini-chromosome-like region within a core chromosome.</title>
        <authorList>
            <person name="Lapalu N."/>
            <person name="Simon A."/>
            <person name="Lu A."/>
            <person name="Plaumann P.-L."/>
            <person name="Amselem J."/>
            <person name="Pigne S."/>
            <person name="Auger A."/>
            <person name="Koch C."/>
            <person name="Dallery J.-F."/>
            <person name="O'Connell R.J."/>
        </authorList>
    </citation>
    <scope>NUCLEOTIDE SEQUENCE [LARGE SCALE GENOMIC DNA]</scope>
    <source>
        <strain evidence="4">CBS 520.97</strain>
    </source>
</reference>
<organism evidence="3 4">
    <name type="scientific">Colletotrichum destructivum</name>
    <dbReference type="NCBI Taxonomy" id="34406"/>
    <lineage>
        <taxon>Eukaryota</taxon>
        <taxon>Fungi</taxon>
        <taxon>Dikarya</taxon>
        <taxon>Ascomycota</taxon>
        <taxon>Pezizomycotina</taxon>
        <taxon>Sordariomycetes</taxon>
        <taxon>Hypocreomycetidae</taxon>
        <taxon>Glomerellales</taxon>
        <taxon>Glomerellaceae</taxon>
        <taxon>Colletotrichum</taxon>
        <taxon>Colletotrichum destructivum species complex</taxon>
    </lineage>
</organism>
<dbReference type="Proteomes" id="UP001322277">
    <property type="component" value="Chromosome 4"/>
</dbReference>
<feature type="transmembrane region" description="Helical" evidence="2">
    <location>
        <begin position="275"/>
        <end position="297"/>
    </location>
</feature>
<feature type="transmembrane region" description="Helical" evidence="2">
    <location>
        <begin position="242"/>
        <end position="263"/>
    </location>
</feature>
<keyword evidence="2" id="KW-0472">Membrane</keyword>
<feature type="compositionally biased region" description="Low complexity" evidence="1">
    <location>
        <begin position="170"/>
        <end position="190"/>
    </location>
</feature>
<feature type="transmembrane region" description="Helical" evidence="2">
    <location>
        <begin position="309"/>
        <end position="329"/>
    </location>
</feature>
<keyword evidence="4" id="KW-1185">Reference proteome</keyword>
<accession>A0AAX4IGU9</accession>
<evidence type="ECO:0008006" key="5">
    <source>
        <dbReference type="Google" id="ProtNLM"/>
    </source>
</evidence>
<dbReference type="GeneID" id="87943668"/>
<feature type="transmembrane region" description="Helical" evidence="2">
    <location>
        <begin position="778"/>
        <end position="799"/>
    </location>
</feature>
<dbReference type="EMBL" id="CP137308">
    <property type="protein sequence ID" value="WQF82151.1"/>
    <property type="molecule type" value="Genomic_DNA"/>
</dbReference>
<feature type="transmembrane region" description="Helical" evidence="2">
    <location>
        <begin position="341"/>
        <end position="362"/>
    </location>
</feature>
<protein>
    <recommendedName>
        <fullName evidence="5">Formylmethionine deformylase</fullName>
    </recommendedName>
</protein>
<dbReference type="RefSeq" id="XP_062779375.1">
    <property type="nucleotide sequence ID" value="XM_062923324.1"/>
</dbReference>
<evidence type="ECO:0000256" key="2">
    <source>
        <dbReference type="SAM" id="Phobius"/>
    </source>
</evidence>
<dbReference type="PANTHER" id="PTHR35041:SF3">
    <property type="entry name" value="FORMYLMETHIONINE DEFORMYLASE-LIKE PROTEIN"/>
    <property type="match status" value="1"/>
</dbReference>
<keyword evidence="2" id="KW-0812">Transmembrane</keyword>
<dbReference type="AlphaFoldDB" id="A0AAX4IGU9"/>
<evidence type="ECO:0000256" key="1">
    <source>
        <dbReference type="SAM" id="MobiDB-lite"/>
    </source>
</evidence>
<evidence type="ECO:0000313" key="3">
    <source>
        <dbReference type="EMBL" id="WQF82151.1"/>
    </source>
</evidence>
<dbReference type="PANTHER" id="PTHR35041">
    <property type="entry name" value="MEDIATOR OF RNA POLYMERASE II TRANSCRIPTION SUBUNIT 1"/>
    <property type="match status" value="1"/>
</dbReference>
<feature type="region of interest" description="Disordered" evidence="1">
    <location>
        <begin position="158"/>
        <end position="226"/>
    </location>
</feature>
<feature type="compositionally biased region" description="Polar residues" evidence="1">
    <location>
        <begin position="158"/>
        <end position="169"/>
    </location>
</feature>
<name>A0AAX4IGU9_9PEZI</name>
<sequence length="907" mass="99615">MLVHPHRRTSASSVSLSSSHAPVLSAETTPMVSASSSSSPPPRGGHARSTSSIFRKPVPATALPASKKSGPTVHVTETTERTANGQMDAHGIDLSSLGGSSSTTAAARYGGADPVFRCRDSISPDEAAAAGDDAIHDHHVDQRHDARAGLLQNAQESVYDGYSSSSPGSQQQQQQQHQQQYQQQQQYQHYQHYHEQLHDHQQLAQPPPYISKSLPGSPPNEPGKKPFAIKHPGCGWHASWNMYLWLVLGVACAVGHHVFYHTLDGRAADDQVRMLRYGTVLAFGAKASLGAAVISAFQQRIWTTVRSRFMTIAALDSLFAATENFVALFNWEFLKGAKAAAALALFVWLSPLVVILTSNTLLVEPRTIMENTTCPSVRSLNFAKEDTHQWREPVKIDGRYEMPLSIWNSTKPADSEPDGWFDYYTGPSPNFQQTATLGAFLQEVVTRKNASTEVCGKGWNCTFEIDFTAPGYRCSEQARGIGSRPANLTQASGEAPPPFGTDILLPEGSYAYYAFTSGGEYSTTQMKEVEIGGIPKMDPPYPEHMGALRTEPVIWIGHVVPPDAEHPASSREGDEQQQHMDYVPKIFACEHLETEYTAVFNYTDATQSAYMKTRRFLGPIINTTFVPGLDADDGTADNVTAVPEENYVLPRDVERYRRVAAYHSLGFMLRRFLNGTVQVDRQSANPMANTEAIQTKLLDPRNSYFPVFDLQDVVQEFYEDLILSIFSTPQFLPVVWAAHPDENSGGLAVGGGNRTAYEYPCQRSRVANMYSYHARDLWIVYAIAILLSSSGVALGALAVRENGGVLRNTRFSSVVAATRGPALDKVHWEGPDRDRGDVPEDVKRLKLGYGVMNPGIEGGGGGGGGLGIRDERYPRQSMIWSPSEIRCGFGLEGDVNQKRKEGSLFHR</sequence>
<gene>
    <name evidence="3" type="ORF">CDEST_07165</name>
</gene>
<proteinExistence type="predicted"/>
<feature type="compositionally biased region" description="Basic and acidic residues" evidence="1">
    <location>
        <begin position="192"/>
        <end position="201"/>
    </location>
</feature>
<evidence type="ECO:0000313" key="4">
    <source>
        <dbReference type="Proteomes" id="UP001322277"/>
    </source>
</evidence>